<evidence type="ECO:0000256" key="1">
    <source>
        <dbReference type="SAM" id="SignalP"/>
    </source>
</evidence>
<proteinExistence type="predicted"/>
<dbReference type="AlphaFoldDB" id="A0A811JVW6"/>
<evidence type="ECO:0000313" key="2">
    <source>
        <dbReference type="EMBL" id="CAD5207221.1"/>
    </source>
</evidence>
<dbReference type="EMBL" id="CAJFDH010000001">
    <property type="protein sequence ID" value="CAD5207221.1"/>
    <property type="molecule type" value="Genomic_DNA"/>
</dbReference>
<evidence type="ECO:0008006" key="4">
    <source>
        <dbReference type="Google" id="ProtNLM"/>
    </source>
</evidence>
<gene>
    <name evidence="2" type="ORF">BOKJ2_LOCUS1905</name>
</gene>
<feature type="signal peptide" evidence="1">
    <location>
        <begin position="1"/>
        <end position="20"/>
    </location>
</feature>
<keyword evidence="3" id="KW-1185">Reference proteome</keyword>
<reference evidence="2" key="1">
    <citation type="submission" date="2020-09" db="EMBL/GenBank/DDBJ databases">
        <authorList>
            <person name="Kikuchi T."/>
        </authorList>
    </citation>
    <scope>NUCLEOTIDE SEQUENCE</scope>
    <source>
        <strain evidence="2">SH1</strain>
    </source>
</reference>
<feature type="chain" id="PRO_5036408226" description="DUF19 domain-containing protein" evidence="1">
    <location>
        <begin position="21"/>
        <end position="157"/>
    </location>
</feature>
<comment type="caution">
    <text evidence="2">The sequence shown here is derived from an EMBL/GenBank/DDBJ whole genome shotgun (WGS) entry which is preliminary data.</text>
</comment>
<dbReference type="Proteomes" id="UP000783686">
    <property type="component" value="Unassembled WGS sequence"/>
</dbReference>
<evidence type="ECO:0000313" key="3">
    <source>
        <dbReference type="Proteomes" id="UP000614601"/>
    </source>
</evidence>
<dbReference type="Proteomes" id="UP000614601">
    <property type="component" value="Unassembled WGS sequence"/>
</dbReference>
<name>A0A811JVW6_9BILA</name>
<accession>A0A811JVW6</accession>
<dbReference type="EMBL" id="CAJFCW020000001">
    <property type="protein sequence ID" value="CAG9084823.1"/>
    <property type="molecule type" value="Genomic_DNA"/>
</dbReference>
<protein>
    <recommendedName>
        <fullName evidence="4">DUF19 domain-containing protein</fullName>
    </recommendedName>
</protein>
<organism evidence="2 3">
    <name type="scientific">Bursaphelenchus okinawaensis</name>
    <dbReference type="NCBI Taxonomy" id="465554"/>
    <lineage>
        <taxon>Eukaryota</taxon>
        <taxon>Metazoa</taxon>
        <taxon>Ecdysozoa</taxon>
        <taxon>Nematoda</taxon>
        <taxon>Chromadorea</taxon>
        <taxon>Rhabditida</taxon>
        <taxon>Tylenchina</taxon>
        <taxon>Tylenchomorpha</taxon>
        <taxon>Aphelenchoidea</taxon>
        <taxon>Aphelenchoididae</taxon>
        <taxon>Bursaphelenchus</taxon>
    </lineage>
</organism>
<keyword evidence="1" id="KW-0732">Signal</keyword>
<sequence length="157" mass="17748">MNLSISRLLLCVTVLGIVSADLGVQLNLFGIERSCTYAEKLRANQCTMVLTETYLPVSDFTGMRTLPKILESFNEQSLTNGQCARLWQMIMCTRFLGKCFSEMVGGSELISIYNNFGFAYGICSNHTIEESRRIEDCYSTINRAYCIEHYDIISSCK</sequence>